<organism evidence="1 2">
    <name type="scientific">Hirundo rustica rustica</name>
    <dbReference type="NCBI Taxonomy" id="333673"/>
    <lineage>
        <taxon>Eukaryota</taxon>
        <taxon>Metazoa</taxon>
        <taxon>Chordata</taxon>
        <taxon>Craniata</taxon>
        <taxon>Vertebrata</taxon>
        <taxon>Euteleostomi</taxon>
        <taxon>Archelosauria</taxon>
        <taxon>Archosauria</taxon>
        <taxon>Dinosauria</taxon>
        <taxon>Saurischia</taxon>
        <taxon>Theropoda</taxon>
        <taxon>Coelurosauria</taxon>
        <taxon>Aves</taxon>
        <taxon>Neognathae</taxon>
        <taxon>Neoaves</taxon>
        <taxon>Telluraves</taxon>
        <taxon>Australaves</taxon>
        <taxon>Passeriformes</taxon>
        <taxon>Sylvioidea</taxon>
        <taxon>Hirundinidae</taxon>
        <taxon>Hirundo</taxon>
    </lineage>
</organism>
<comment type="caution">
    <text evidence="1">The sequence shown here is derived from an EMBL/GenBank/DDBJ whole genome shotgun (WGS) entry which is preliminary data.</text>
</comment>
<dbReference type="EMBL" id="QRBI01000147">
    <property type="protein sequence ID" value="RMB99698.1"/>
    <property type="molecule type" value="Genomic_DNA"/>
</dbReference>
<dbReference type="OrthoDB" id="9400281at2759"/>
<keyword evidence="2" id="KW-1185">Reference proteome</keyword>
<dbReference type="Proteomes" id="UP000269221">
    <property type="component" value="Unassembled WGS sequence"/>
</dbReference>
<name>A0A3M0JFT2_HIRRU</name>
<protein>
    <submittedName>
        <fullName evidence="1">Uncharacterized protein</fullName>
    </submittedName>
</protein>
<gene>
    <name evidence="1" type="ORF">DUI87_23700</name>
</gene>
<dbReference type="AlphaFoldDB" id="A0A3M0JFT2"/>
<accession>A0A3M0JFT2</accession>
<evidence type="ECO:0000313" key="1">
    <source>
        <dbReference type="EMBL" id="RMB99698.1"/>
    </source>
</evidence>
<reference evidence="1 2" key="1">
    <citation type="submission" date="2018-07" db="EMBL/GenBank/DDBJ databases">
        <title>A high quality draft genome assembly of the barn swallow (H. rustica rustica).</title>
        <authorList>
            <person name="Formenti G."/>
            <person name="Chiara M."/>
            <person name="Poveda L."/>
            <person name="Francoijs K.-J."/>
            <person name="Bonisoli-Alquati A."/>
            <person name="Canova L."/>
            <person name="Gianfranceschi L."/>
            <person name="Horner D.S."/>
            <person name="Saino N."/>
        </authorList>
    </citation>
    <scope>NUCLEOTIDE SEQUENCE [LARGE SCALE GENOMIC DNA]</scope>
    <source>
        <strain evidence="1">Chelidonia</strain>
        <tissue evidence="1">Blood</tissue>
    </source>
</reference>
<evidence type="ECO:0000313" key="2">
    <source>
        <dbReference type="Proteomes" id="UP000269221"/>
    </source>
</evidence>
<sequence>MSLFLVEGPKTEHRLHDAAALTPGHTIADPGQDAIGLLGHLGTRWLMFSRCRQHPQLLHPLGIFQPLCPQPAALQGIIVTQVQDPALGLTEPHPVGLGPLIQPVQIPLQRLPALQQINTSAQVTVVYKFTKGALDRLIPIIDKDIKQDWPQY</sequence>
<proteinExistence type="predicted"/>